<dbReference type="InterPro" id="IPR024072">
    <property type="entry name" value="DHFR-like_dom_sf"/>
</dbReference>
<accession>A0A6J7XX80</accession>
<dbReference type="InterPro" id="IPR002734">
    <property type="entry name" value="RibDG_C"/>
</dbReference>
<feature type="domain" description="Bacterial bifunctional deaminase-reductase C-terminal" evidence="1">
    <location>
        <begin position="2"/>
        <end position="132"/>
    </location>
</feature>
<dbReference type="EMBL" id="CAFBSG010000001">
    <property type="protein sequence ID" value="CAB5239066.1"/>
    <property type="molecule type" value="Genomic_DNA"/>
</dbReference>
<evidence type="ECO:0000259" key="1">
    <source>
        <dbReference type="Pfam" id="PF01872"/>
    </source>
</evidence>
<dbReference type="Pfam" id="PF01872">
    <property type="entry name" value="RibD_C"/>
    <property type="match status" value="1"/>
</dbReference>
<evidence type="ECO:0000313" key="2">
    <source>
        <dbReference type="EMBL" id="CAB5239066.1"/>
    </source>
</evidence>
<dbReference type="AlphaFoldDB" id="A0A6J7XX80"/>
<name>A0A6J7XX80_9ZZZZ</name>
<dbReference type="GO" id="GO:0008703">
    <property type="term" value="F:5-amino-6-(5-phosphoribosylamino)uracil reductase activity"/>
    <property type="evidence" value="ECO:0007669"/>
    <property type="project" value="InterPro"/>
</dbReference>
<dbReference type="SUPFAM" id="SSF53597">
    <property type="entry name" value="Dihydrofolate reductase-like"/>
    <property type="match status" value="1"/>
</dbReference>
<protein>
    <submittedName>
        <fullName evidence="2">Unannotated protein</fullName>
    </submittedName>
</protein>
<proteinExistence type="predicted"/>
<dbReference type="GO" id="GO:0009231">
    <property type="term" value="P:riboflavin biosynthetic process"/>
    <property type="evidence" value="ECO:0007669"/>
    <property type="project" value="InterPro"/>
</dbReference>
<sequence length="164" mass="17821">MTVRATLVIGADGSATKNGSSRGVTSHADRENFLAERKRVDAIIIGGNTARSEPYLRTPVPVIALSRSSDNVLHSNPKAHWWNTSPASAIARATKEFGENILIEAGPTMITELISLGLVDQLNLSITSVRGGEDFFDWEKIVGHAISIKEHTHGDTRFITAQFK</sequence>
<gene>
    <name evidence="2" type="ORF">UFOPK3554_00071</name>
</gene>
<organism evidence="2">
    <name type="scientific">freshwater metagenome</name>
    <dbReference type="NCBI Taxonomy" id="449393"/>
    <lineage>
        <taxon>unclassified sequences</taxon>
        <taxon>metagenomes</taxon>
        <taxon>ecological metagenomes</taxon>
    </lineage>
</organism>
<reference evidence="2" key="1">
    <citation type="submission" date="2020-05" db="EMBL/GenBank/DDBJ databases">
        <authorList>
            <person name="Chiriac C."/>
            <person name="Salcher M."/>
            <person name="Ghai R."/>
            <person name="Kavagutti S V."/>
        </authorList>
    </citation>
    <scope>NUCLEOTIDE SEQUENCE</scope>
</reference>
<dbReference type="Gene3D" id="3.40.430.10">
    <property type="entry name" value="Dihydrofolate Reductase, subunit A"/>
    <property type="match status" value="1"/>
</dbReference>